<dbReference type="Pfam" id="PF01055">
    <property type="entry name" value="Glyco_hydro_31_2nd"/>
    <property type="match status" value="1"/>
</dbReference>
<comment type="caution">
    <text evidence="5">The sequence shown here is derived from an EMBL/GenBank/DDBJ whole genome shotgun (WGS) entry which is preliminary data.</text>
</comment>
<sequence length="946" mass="108744">MKLIKSSVLVFLLCFHLVSCTSVDSEESNYEKLSDGIVLKLSPTKEGDAQCLKVKVISDEIIQVASTPEKEMPEDKSLIIVNKETSKDWELVEEENNLIISTSKLRVKIDPKTGAVAFFDKEGNEIVSEVSGVTSEEDDYKFVKYFSTDDSEAFYGLGQHQEGVMNYKGYQVDLTQYNSTAVVPFVVSSKEYGLLWDNYSITKFGDVRPYKELSDLTLYNKDGEKDNLTATYGFLDDSKKPFLVRNENKIAYEFLESMEPLPENYDMSKAKIVWEGAIESDKTGKHTFLMPGAGYVKVWINGELLLDKWREAWNPGPALFTYSLQSGQKQSIKIEWIPDGGVSYLALRYLPPVEEQMKDKFAFASEGGDLTSYYFVHGNNLDEVISGYRKLTGSAQVMPKWALGFWQSRERYKTQEEVLNAVKEFRKRNIPLDNIVLDWSYWEEDQWGSQKFDATRFPDPNGMIKEIHEKYNAHFMISVWPKFYEGIDNYKFLDEKGLLYKKSIEDSVKDWIGQGYVSTFYDAYNPEGRKAFWELLSKNLFSKGVDAWWLDATEPDILSNATIEYRKELMNPNHLGSATDYFNAYSLMNAKGIYEGQREENPNQRVFILTRSAFAGLQHYGAATWSGDIASTFGEMERQIPGGLNFGLSGLPYWTTDIGGFFVENKYDRPAPQGEALNEWRELNARWYQFGTFTPLYRAHGQFPYREVYNIAPESHPAYKSIVYYNKLRYRLMPYIYSLAGKVHFDDYTIMRALVMDFNDDKEVYDIANQFMFGPSLLINPVTEYKATSRELYLPKSNGWYDLYSGKFYEGGQTMEADAPYERMPIFVKAGAILPFGPEIEYTTEKPADPITLYVYKGANGSFELYEDENINYNYEQGRFSKISFSYENATNTLTIGTRNGSFDGMLQERTFHIIAIDKSNAKELNFDQQPQQTIQYTGAEVKVKI</sequence>
<keyword evidence="6" id="KW-1185">Reference proteome</keyword>
<dbReference type="InterPro" id="IPR048395">
    <property type="entry name" value="Glyco_hydro_31_C"/>
</dbReference>
<dbReference type="Gene3D" id="2.60.40.1760">
    <property type="entry name" value="glycosyl hydrolase (family 31)"/>
    <property type="match status" value="1"/>
</dbReference>
<proteinExistence type="inferred from homology"/>
<evidence type="ECO:0000256" key="2">
    <source>
        <dbReference type="RuleBase" id="RU361185"/>
    </source>
</evidence>
<dbReference type="SUPFAM" id="SSF74650">
    <property type="entry name" value="Galactose mutarotase-like"/>
    <property type="match status" value="1"/>
</dbReference>
<dbReference type="Pfam" id="PF21365">
    <property type="entry name" value="Glyco_hydro_31_3rd"/>
    <property type="match status" value="1"/>
</dbReference>
<dbReference type="CDD" id="cd14752">
    <property type="entry name" value="GH31_N"/>
    <property type="match status" value="1"/>
</dbReference>
<keyword evidence="2" id="KW-0326">Glycosidase</keyword>
<feature type="signal peptide" evidence="3">
    <location>
        <begin position="1"/>
        <end position="21"/>
    </location>
</feature>
<protein>
    <submittedName>
        <fullName evidence="5">DUF5110 domain-containing protein</fullName>
    </submittedName>
</protein>
<dbReference type="InterPro" id="IPR017853">
    <property type="entry name" value="GH"/>
</dbReference>
<dbReference type="Gene3D" id="2.60.40.1180">
    <property type="entry name" value="Golgi alpha-mannosidase II"/>
    <property type="match status" value="2"/>
</dbReference>
<dbReference type="InterPro" id="IPR011658">
    <property type="entry name" value="PA14_dom"/>
</dbReference>
<keyword evidence="3" id="KW-0732">Signal</keyword>
<evidence type="ECO:0000259" key="4">
    <source>
        <dbReference type="PROSITE" id="PS51820"/>
    </source>
</evidence>
<feature type="chain" id="PRO_5036814911" evidence="3">
    <location>
        <begin position="22"/>
        <end position="946"/>
    </location>
</feature>
<dbReference type="GO" id="GO:0005975">
    <property type="term" value="P:carbohydrate metabolic process"/>
    <property type="evidence" value="ECO:0007669"/>
    <property type="project" value="InterPro"/>
</dbReference>
<dbReference type="PROSITE" id="PS51820">
    <property type="entry name" value="PA14"/>
    <property type="match status" value="1"/>
</dbReference>
<evidence type="ECO:0000313" key="6">
    <source>
        <dbReference type="Proteomes" id="UP000659388"/>
    </source>
</evidence>
<evidence type="ECO:0000256" key="1">
    <source>
        <dbReference type="ARBA" id="ARBA00007806"/>
    </source>
</evidence>
<organism evidence="5 6">
    <name type="scientific">Fulvivirga sediminis</name>
    <dbReference type="NCBI Taxonomy" id="2803949"/>
    <lineage>
        <taxon>Bacteria</taxon>
        <taxon>Pseudomonadati</taxon>
        <taxon>Bacteroidota</taxon>
        <taxon>Cytophagia</taxon>
        <taxon>Cytophagales</taxon>
        <taxon>Fulvivirgaceae</taxon>
        <taxon>Fulvivirga</taxon>
    </lineage>
</organism>
<dbReference type="SUPFAM" id="SSF51011">
    <property type="entry name" value="Glycosyl hydrolase domain"/>
    <property type="match status" value="1"/>
</dbReference>
<dbReference type="InterPro" id="IPR000322">
    <property type="entry name" value="Glyco_hydro_31_TIM"/>
</dbReference>
<dbReference type="Proteomes" id="UP000659388">
    <property type="component" value="Unassembled WGS sequence"/>
</dbReference>
<feature type="domain" description="PA14" evidence="4">
    <location>
        <begin position="222"/>
        <end position="365"/>
    </location>
</feature>
<dbReference type="GO" id="GO:0030246">
    <property type="term" value="F:carbohydrate binding"/>
    <property type="evidence" value="ECO:0007669"/>
    <property type="project" value="InterPro"/>
</dbReference>
<dbReference type="SUPFAM" id="SSF56988">
    <property type="entry name" value="Anthrax protective antigen"/>
    <property type="match status" value="1"/>
</dbReference>
<dbReference type="SMART" id="SM00758">
    <property type="entry name" value="PA14"/>
    <property type="match status" value="1"/>
</dbReference>
<dbReference type="InterPro" id="IPR033403">
    <property type="entry name" value="DUF5110"/>
</dbReference>
<dbReference type="PANTHER" id="PTHR43863">
    <property type="entry name" value="HYDROLASE, PUTATIVE (AFU_ORTHOLOGUE AFUA_1G03140)-RELATED"/>
    <property type="match status" value="1"/>
</dbReference>
<dbReference type="CDD" id="cd06591">
    <property type="entry name" value="GH31_xylosidase_XylS"/>
    <property type="match status" value="1"/>
</dbReference>
<dbReference type="Gene3D" id="3.20.20.80">
    <property type="entry name" value="Glycosidases"/>
    <property type="match status" value="1"/>
</dbReference>
<dbReference type="AlphaFoldDB" id="A0A937F7P1"/>
<dbReference type="InterPro" id="IPR025887">
    <property type="entry name" value="Glyco_hydro_31_N_dom"/>
</dbReference>
<dbReference type="Pfam" id="PF13802">
    <property type="entry name" value="Gal_mutarotas_2"/>
    <property type="match status" value="1"/>
</dbReference>
<gene>
    <name evidence="5" type="ORF">JL102_05650</name>
</gene>
<dbReference type="PANTHER" id="PTHR43863:SF2">
    <property type="entry name" value="MALTASE-GLUCOAMYLASE"/>
    <property type="match status" value="1"/>
</dbReference>
<dbReference type="InterPro" id="IPR051816">
    <property type="entry name" value="Glycosyl_Hydrolase_31"/>
</dbReference>
<keyword evidence="2" id="KW-0378">Hydrolase</keyword>
<dbReference type="GO" id="GO:0004553">
    <property type="term" value="F:hydrolase activity, hydrolyzing O-glycosyl compounds"/>
    <property type="evidence" value="ECO:0007669"/>
    <property type="project" value="InterPro"/>
</dbReference>
<accession>A0A937F7P1</accession>
<evidence type="ECO:0000256" key="3">
    <source>
        <dbReference type="SAM" id="SignalP"/>
    </source>
</evidence>
<dbReference type="Gene3D" id="2.60.120.380">
    <property type="match status" value="1"/>
</dbReference>
<dbReference type="EMBL" id="JAESIY010000002">
    <property type="protein sequence ID" value="MBL3655603.1"/>
    <property type="molecule type" value="Genomic_DNA"/>
</dbReference>
<name>A0A937F7P1_9BACT</name>
<dbReference type="Pfam" id="PF17137">
    <property type="entry name" value="DUF5110"/>
    <property type="match status" value="1"/>
</dbReference>
<dbReference type="RefSeq" id="WP_202243264.1">
    <property type="nucleotide sequence ID" value="NZ_JAESIY010000002.1"/>
</dbReference>
<dbReference type="InterPro" id="IPR011013">
    <property type="entry name" value="Gal_mutarotase_sf_dom"/>
</dbReference>
<dbReference type="Pfam" id="PF07691">
    <property type="entry name" value="PA14"/>
    <property type="match status" value="1"/>
</dbReference>
<dbReference type="SUPFAM" id="SSF51445">
    <property type="entry name" value="(Trans)glycosidases"/>
    <property type="match status" value="1"/>
</dbReference>
<reference evidence="5" key="1">
    <citation type="submission" date="2021-01" db="EMBL/GenBank/DDBJ databases">
        <title>Fulvivirga kasyanovii gen. nov., sp nov., a novel member of the phylum Bacteroidetes isolated from seawater in a mussel farm.</title>
        <authorList>
            <person name="Zhao L.-H."/>
            <person name="Wang Z.-J."/>
        </authorList>
    </citation>
    <scope>NUCLEOTIDE SEQUENCE</scope>
    <source>
        <strain evidence="5">2943</strain>
    </source>
</reference>
<comment type="similarity">
    <text evidence="1 2">Belongs to the glycosyl hydrolase 31 family.</text>
</comment>
<evidence type="ECO:0000313" key="5">
    <source>
        <dbReference type="EMBL" id="MBL3655603.1"/>
    </source>
</evidence>
<dbReference type="InterPro" id="IPR037524">
    <property type="entry name" value="PA14/GLEYA"/>
</dbReference>
<dbReference type="InterPro" id="IPR013780">
    <property type="entry name" value="Glyco_hydro_b"/>
</dbReference>